<feature type="region of interest" description="Disordered" evidence="3">
    <location>
        <begin position="1"/>
        <end position="24"/>
    </location>
</feature>
<feature type="compositionally biased region" description="Basic and acidic residues" evidence="3">
    <location>
        <begin position="7"/>
        <end position="18"/>
    </location>
</feature>
<feature type="domain" description="Sulfotransferase" evidence="4">
    <location>
        <begin position="83"/>
        <end position="344"/>
    </location>
</feature>
<evidence type="ECO:0000313" key="5">
    <source>
        <dbReference type="EMBL" id="KAK8398217.1"/>
    </source>
</evidence>
<dbReference type="Proteomes" id="UP001487740">
    <property type="component" value="Unassembled WGS sequence"/>
</dbReference>
<dbReference type="GO" id="GO:0008146">
    <property type="term" value="F:sulfotransferase activity"/>
    <property type="evidence" value="ECO:0007669"/>
    <property type="project" value="InterPro"/>
</dbReference>
<keyword evidence="6" id="KW-1185">Reference proteome</keyword>
<dbReference type="InterPro" id="IPR027417">
    <property type="entry name" value="P-loop_NTPase"/>
</dbReference>
<keyword evidence="2" id="KW-0808">Transferase</keyword>
<comment type="similarity">
    <text evidence="1">Belongs to the sulfotransferase 1 family.</text>
</comment>
<dbReference type="Gene3D" id="3.40.50.300">
    <property type="entry name" value="P-loop containing nucleotide triphosphate hydrolases"/>
    <property type="match status" value="1"/>
</dbReference>
<evidence type="ECO:0000256" key="3">
    <source>
        <dbReference type="SAM" id="MobiDB-lite"/>
    </source>
</evidence>
<evidence type="ECO:0000259" key="4">
    <source>
        <dbReference type="Pfam" id="PF00685"/>
    </source>
</evidence>
<dbReference type="SUPFAM" id="SSF52540">
    <property type="entry name" value="P-loop containing nucleoside triphosphate hydrolases"/>
    <property type="match status" value="1"/>
</dbReference>
<organism evidence="5 6">
    <name type="scientific">Scylla paramamosain</name>
    <name type="common">Mud crab</name>
    <dbReference type="NCBI Taxonomy" id="85552"/>
    <lineage>
        <taxon>Eukaryota</taxon>
        <taxon>Metazoa</taxon>
        <taxon>Ecdysozoa</taxon>
        <taxon>Arthropoda</taxon>
        <taxon>Crustacea</taxon>
        <taxon>Multicrustacea</taxon>
        <taxon>Malacostraca</taxon>
        <taxon>Eumalacostraca</taxon>
        <taxon>Eucarida</taxon>
        <taxon>Decapoda</taxon>
        <taxon>Pleocyemata</taxon>
        <taxon>Brachyura</taxon>
        <taxon>Eubrachyura</taxon>
        <taxon>Portunoidea</taxon>
        <taxon>Portunidae</taxon>
        <taxon>Portuninae</taxon>
        <taxon>Scylla</taxon>
    </lineage>
</organism>
<protein>
    <recommendedName>
        <fullName evidence="4">Sulfotransferase domain-containing protein</fullName>
    </recommendedName>
</protein>
<sequence>MPSTTLRDPDTPRQREDDPCCSVSMSGTTKTVKGMVMRKMPSLQVPVSTYTPDQVGVGPDCFIMPKGFEDWYPKYASFSVQSDDVWVITYPKSGTTWTQEIVWCLLHGQDSPDAKLELMKRFPFFEFDSLLIPEWSPPPPLPEDSPIRLGNSWRRVQEQTSPRTIKSHLPKKLLPSNFWEKKPKVVYICRDPKDVCVSYFFHQCKLEGYCGTMKDFVDTFLDERVSYSPFWLHVLGFWEMRNEENILFLRYEDMQENLQGAIQQVAEFLEVNVNDKEVESLAHHCSFDQMKDNPATNNETFLDAPNTTSQKIKFMRKGKTGDWKNHLTEEQVRAFKEWTERYLESSDFPYYRDYE</sequence>
<evidence type="ECO:0000313" key="6">
    <source>
        <dbReference type="Proteomes" id="UP001487740"/>
    </source>
</evidence>
<evidence type="ECO:0000256" key="2">
    <source>
        <dbReference type="ARBA" id="ARBA00022679"/>
    </source>
</evidence>
<dbReference type="Pfam" id="PF00685">
    <property type="entry name" value="Sulfotransfer_1"/>
    <property type="match status" value="1"/>
</dbReference>
<comment type="caution">
    <text evidence="5">The sequence shown here is derived from an EMBL/GenBank/DDBJ whole genome shotgun (WGS) entry which is preliminary data.</text>
</comment>
<gene>
    <name evidence="5" type="ORF">O3P69_003852</name>
</gene>
<name>A0AAW0UDL7_SCYPA</name>
<dbReference type="AlphaFoldDB" id="A0AAW0UDL7"/>
<accession>A0AAW0UDL7</accession>
<proteinExistence type="inferred from homology"/>
<dbReference type="InterPro" id="IPR000863">
    <property type="entry name" value="Sulfotransferase_dom"/>
</dbReference>
<evidence type="ECO:0000256" key="1">
    <source>
        <dbReference type="ARBA" id="ARBA00005771"/>
    </source>
</evidence>
<reference evidence="5 6" key="1">
    <citation type="submission" date="2023-03" db="EMBL/GenBank/DDBJ databases">
        <title>High-quality genome of Scylla paramamosain provides insights in environmental adaptation.</title>
        <authorList>
            <person name="Zhang L."/>
        </authorList>
    </citation>
    <scope>NUCLEOTIDE SEQUENCE [LARGE SCALE GENOMIC DNA]</scope>
    <source>
        <strain evidence="5">LZ_2023a</strain>
        <tissue evidence="5">Muscle</tissue>
    </source>
</reference>
<dbReference type="PANTHER" id="PTHR11783">
    <property type="entry name" value="SULFOTRANSFERASE SULT"/>
    <property type="match status" value="1"/>
</dbReference>
<dbReference type="EMBL" id="JARAKH010000012">
    <property type="protein sequence ID" value="KAK8398217.1"/>
    <property type="molecule type" value="Genomic_DNA"/>
</dbReference>